<proteinExistence type="predicted"/>
<evidence type="ECO:0000313" key="3">
    <source>
        <dbReference type="EMBL" id="AXK83601.1"/>
    </source>
</evidence>
<organism evidence="3 4">
    <name type="scientific">Pseudolabrys taiwanensis</name>
    <dbReference type="NCBI Taxonomy" id="331696"/>
    <lineage>
        <taxon>Bacteria</taxon>
        <taxon>Pseudomonadati</taxon>
        <taxon>Pseudomonadota</taxon>
        <taxon>Alphaproteobacteria</taxon>
        <taxon>Hyphomicrobiales</taxon>
        <taxon>Xanthobacteraceae</taxon>
        <taxon>Pseudolabrys</taxon>
    </lineage>
</organism>
<feature type="domain" description="Amidohydrolase-related" evidence="2">
    <location>
        <begin position="3"/>
        <end position="319"/>
    </location>
</feature>
<dbReference type="AlphaFoldDB" id="A0A346A354"/>
<dbReference type="PANTHER" id="PTHR21240">
    <property type="entry name" value="2-AMINO-3-CARBOXYLMUCONATE-6-SEMIALDEHYDE DECARBOXYLASE"/>
    <property type="match status" value="1"/>
</dbReference>
<keyword evidence="3" id="KW-0378">Hydrolase</keyword>
<dbReference type="GO" id="GO:0005737">
    <property type="term" value="C:cytoplasm"/>
    <property type="evidence" value="ECO:0007669"/>
    <property type="project" value="TreeGrafter"/>
</dbReference>
<dbReference type="RefSeq" id="WP_115693980.1">
    <property type="nucleotide sequence ID" value="NZ_CP031417.1"/>
</dbReference>
<gene>
    <name evidence="3" type="ORF">DW352_25585</name>
</gene>
<dbReference type="KEGG" id="ptaw:DW352_25585"/>
<dbReference type="GO" id="GO:0019748">
    <property type="term" value="P:secondary metabolic process"/>
    <property type="evidence" value="ECO:0007669"/>
    <property type="project" value="TreeGrafter"/>
</dbReference>
<accession>A0A346A354</accession>
<evidence type="ECO:0000259" key="2">
    <source>
        <dbReference type="Pfam" id="PF04909"/>
    </source>
</evidence>
<dbReference type="InterPro" id="IPR032466">
    <property type="entry name" value="Metal_Hydrolase"/>
</dbReference>
<name>A0A346A354_9HYPH</name>
<protein>
    <submittedName>
        <fullName evidence="3">Amidohydrolase</fullName>
    </submittedName>
</protein>
<dbReference type="GO" id="GO:0016831">
    <property type="term" value="F:carboxy-lyase activity"/>
    <property type="evidence" value="ECO:0007669"/>
    <property type="project" value="InterPro"/>
</dbReference>
<dbReference type="InterPro" id="IPR006680">
    <property type="entry name" value="Amidohydro-rel"/>
</dbReference>
<dbReference type="Gene3D" id="3.20.20.140">
    <property type="entry name" value="Metal-dependent hydrolases"/>
    <property type="match status" value="1"/>
</dbReference>
<dbReference type="SUPFAM" id="SSF51556">
    <property type="entry name" value="Metallo-dependent hydrolases"/>
    <property type="match status" value="1"/>
</dbReference>
<dbReference type="PANTHER" id="PTHR21240:SF28">
    <property type="entry name" value="ISO-OROTATE DECARBOXYLASE (EUROFUNG)"/>
    <property type="match status" value="1"/>
</dbReference>
<sequence length="321" mass="35514">MRIDVHAHVVEQSYLAALTDILGLERVDAGDKLLLRKDGHTVAWTRPDMFDIATRLRDMDKKQVDIQLLSLSTPNVYPWAGTQQIAVARAINDHTAGICRAHPDRFRGLASLPMSDIEAALAELARSCDELGMTGIAIGSNLAGVPLNHASLEPLWQEIDRRRLPLFMHPMFPVNTAGMDEFELPLRIGFPFDTTTAATRLIYGGVLERYPNLTFILAHTGGTLLTLLERLDNGYRLFPDCRKYITRPPSTFARRFYYDTASFFAPAIMMAHATVGADRLLFGTDNPFISGGAEHVLDLPLGHDDKTAILGGNAATLFNIK</sequence>
<evidence type="ECO:0000313" key="4">
    <source>
        <dbReference type="Proteomes" id="UP000254889"/>
    </source>
</evidence>
<dbReference type="Proteomes" id="UP000254889">
    <property type="component" value="Chromosome"/>
</dbReference>
<evidence type="ECO:0000256" key="1">
    <source>
        <dbReference type="ARBA" id="ARBA00023239"/>
    </source>
</evidence>
<keyword evidence="1" id="KW-0456">Lyase</keyword>
<dbReference type="InterPro" id="IPR032465">
    <property type="entry name" value="ACMSD"/>
</dbReference>
<dbReference type="EMBL" id="CP031417">
    <property type="protein sequence ID" value="AXK83601.1"/>
    <property type="molecule type" value="Genomic_DNA"/>
</dbReference>
<keyword evidence="4" id="KW-1185">Reference proteome</keyword>
<dbReference type="Pfam" id="PF04909">
    <property type="entry name" value="Amidohydro_2"/>
    <property type="match status" value="1"/>
</dbReference>
<reference evidence="3 4" key="1">
    <citation type="submission" date="2018-07" db="EMBL/GenBank/DDBJ databases">
        <authorList>
            <person name="Quirk P.G."/>
            <person name="Krulwich T.A."/>
        </authorList>
    </citation>
    <scope>NUCLEOTIDE SEQUENCE [LARGE SCALE GENOMIC DNA]</scope>
    <source>
        <strain evidence="3 4">CC-BB4</strain>
    </source>
</reference>
<dbReference type="GO" id="GO:0016787">
    <property type="term" value="F:hydrolase activity"/>
    <property type="evidence" value="ECO:0007669"/>
    <property type="project" value="UniProtKB-KW"/>
</dbReference>
<dbReference type="OrthoDB" id="149172at2"/>